<evidence type="ECO:0000259" key="1">
    <source>
        <dbReference type="Pfam" id="PF06985"/>
    </source>
</evidence>
<accession>A0A5Q4BGS1</accession>
<sequence>PLKSKTHIRLLNLDPRGFDDTIQCLLSVSNTTIIIVCDAFSYTWASESSAMKWTRSITLHSLTFLADVMCMNQEGIEERDRPVWLMSQIYSRAHRVLVYVGGPIQEEALFRFLQDTPNLEVPQLPLQPALKTLIERRCFSRA</sequence>
<dbReference type="AlphaFoldDB" id="A0A5Q4BGS1"/>
<name>A0A5Q4BGS1_9PEZI</name>
<dbReference type="PANTHER" id="PTHR24148">
    <property type="entry name" value="ANKYRIN REPEAT DOMAIN-CONTAINING PROTEIN 39 HOMOLOG-RELATED"/>
    <property type="match status" value="1"/>
</dbReference>
<dbReference type="Pfam" id="PF06985">
    <property type="entry name" value="HET"/>
    <property type="match status" value="1"/>
</dbReference>
<keyword evidence="3" id="KW-1185">Reference proteome</keyword>
<dbReference type="OrthoDB" id="2157530at2759"/>
<dbReference type="InterPro" id="IPR052895">
    <property type="entry name" value="HetReg/Transcr_Mod"/>
</dbReference>
<reference evidence="2 3" key="1">
    <citation type="journal article" date="2019" name="Sci. Rep.">
        <title>Colletotrichum shisoi sp. nov., an anthracnose pathogen of Perilla frutescens in Japan: molecular phylogenetic, morphological and genomic evidence.</title>
        <authorList>
            <person name="Gan P."/>
            <person name="Tsushima A."/>
            <person name="Hiroyama R."/>
            <person name="Narusaka M."/>
            <person name="Takano Y."/>
            <person name="Narusaka Y."/>
            <person name="Kawaradani M."/>
            <person name="Damm U."/>
            <person name="Shirasu K."/>
        </authorList>
    </citation>
    <scope>NUCLEOTIDE SEQUENCE [LARGE SCALE GENOMIC DNA]</scope>
    <source>
        <strain evidence="2 3">PG-2018a</strain>
    </source>
</reference>
<evidence type="ECO:0000313" key="2">
    <source>
        <dbReference type="EMBL" id="TQN65981.1"/>
    </source>
</evidence>
<feature type="domain" description="Heterokaryon incompatibility" evidence="1">
    <location>
        <begin position="50"/>
        <end position="110"/>
    </location>
</feature>
<gene>
    <name evidence="2" type="ORF">CSHISOI_09436</name>
</gene>
<organism evidence="2 3">
    <name type="scientific">Colletotrichum shisoi</name>
    <dbReference type="NCBI Taxonomy" id="2078593"/>
    <lineage>
        <taxon>Eukaryota</taxon>
        <taxon>Fungi</taxon>
        <taxon>Dikarya</taxon>
        <taxon>Ascomycota</taxon>
        <taxon>Pezizomycotina</taxon>
        <taxon>Sordariomycetes</taxon>
        <taxon>Hypocreomycetidae</taxon>
        <taxon>Glomerellales</taxon>
        <taxon>Glomerellaceae</taxon>
        <taxon>Colletotrichum</taxon>
        <taxon>Colletotrichum destructivum species complex</taxon>
    </lineage>
</organism>
<dbReference type="EMBL" id="PUHP01001376">
    <property type="protein sequence ID" value="TQN65981.1"/>
    <property type="molecule type" value="Genomic_DNA"/>
</dbReference>
<feature type="non-terminal residue" evidence="2">
    <location>
        <position position="1"/>
    </location>
</feature>
<dbReference type="PANTHER" id="PTHR24148:SF64">
    <property type="entry name" value="HETEROKARYON INCOMPATIBILITY DOMAIN-CONTAINING PROTEIN"/>
    <property type="match status" value="1"/>
</dbReference>
<dbReference type="Proteomes" id="UP000326340">
    <property type="component" value="Unassembled WGS sequence"/>
</dbReference>
<protein>
    <recommendedName>
        <fullName evidence="1">Heterokaryon incompatibility domain-containing protein</fullName>
    </recommendedName>
</protein>
<proteinExistence type="predicted"/>
<dbReference type="InterPro" id="IPR010730">
    <property type="entry name" value="HET"/>
</dbReference>
<evidence type="ECO:0000313" key="3">
    <source>
        <dbReference type="Proteomes" id="UP000326340"/>
    </source>
</evidence>
<comment type="caution">
    <text evidence="2">The sequence shown here is derived from an EMBL/GenBank/DDBJ whole genome shotgun (WGS) entry which is preliminary data.</text>
</comment>